<evidence type="ECO:0000256" key="8">
    <source>
        <dbReference type="ARBA" id="ARBA00023295"/>
    </source>
</evidence>
<dbReference type="EC" id="3.2.1.58" evidence="11"/>
<reference evidence="18" key="2">
    <citation type="submission" date="2014-08" db="EMBL/GenBank/DDBJ databases">
        <title>Exploiting Issatchenkia orientalis SD108 for Succinic Acid Production.</title>
        <authorList>
            <person name="Xiao H."/>
            <person name="Shao Z."/>
            <person name="Jiang Y."/>
            <person name="Dole S."/>
            <person name="Zhao H."/>
        </authorList>
    </citation>
    <scope>NUCLEOTIDE SEQUENCE [LARGE SCALE GENOMIC DNA]</scope>
    <source>
        <strain evidence="18">SD108</strain>
    </source>
</reference>
<evidence type="ECO:0000256" key="6">
    <source>
        <dbReference type="ARBA" id="ARBA00022801"/>
    </source>
</evidence>
<comment type="catalytic activity">
    <reaction evidence="10">
        <text>Successive hydrolysis of beta-D-glucose units from the non-reducing ends of (1-&gt;3)-beta-D-glucans, releasing alpha-glucose.</text>
        <dbReference type="EC" id="3.2.1.58"/>
    </reaction>
</comment>
<dbReference type="GO" id="GO:0005576">
    <property type="term" value="C:extracellular region"/>
    <property type="evidence" value="ECO:0007669"/>
    <property type="project" value="EnsemblFungi"/>
</dbReference>
<dbReference type="Proteomes" id="UP000249293">
    <property type="component" value="Chromosome 2"/>
</dbReference>
<evidence type="ECO:0000256" key="2">
    <source>
        <dbReference type="ARBA" id="ARBA00008773"/>
    </source>
</evidence>
<dbReference type="EMBL" id="MF580713">
    <property type="protein sequence ID" value="AWT08589.1"/>
    <property type="molecule type" value="Genomic_DNA"/>
</dbReference>
<dbReference type="PROSITE" id="PS00587">
    <property type="entry name" value="GLYCOSYL_HYDROL_F17"/>
    <property type="match status" value="1"/>
</dbReference>
<protein>
    <recommendedName>
        <fullName evidence="11">glucan 1,3-beta-glucosidase</fullName>
        <ecNumber evidence="11">3.2.1.58</ecNumber>
    </recommendedName>
    <alternativeName>
        <fullName evidence="12">Exo-1,3-beta-glucanase</fullName>
    </alternativeName>
</protein>
<dbReference type="GO" id="GO:0005975">
    <property type="term" value="P:carbohydrate metabolic process"/>
    <property type="evidence" value="ECO:0007669"/>
    <property type="project" value="InterPro"/>
</dbReference>
<dbReference type="EMBL" id="MQVM01000011">
    <property type="protein sequence ID" value="ONH74118.1"/>
    <property type="molecule type" value="Genomic_DNA"/>
</dbReference>
<reference evidence="17 24" key="8">
    <citation type="submission" date="2018-06" db="EMBL/GenBank/DDBJ databases">
        <title>Population genomics shows no distinction between pathogenic Candida krusei and environmental Pichia kudriavzevii: One species, four names.</title>
        <authorList>
            <person name="Douglass A.P."/>
            <person name="Offei B."/>
            <person name="Braun-Galleani S."/>
            <person name="Coughlan A.Y."/>
            <person name="Martos A."/>
            <person name="Ortiz-Merino R.A."/>
            <person name="Byrne K.P."/>
            <person name="Wolfe K.H."/>
        </authorList>
    </citation>
    <scope>NUCLEOTIDE SEQUENCE [LARGE SCALE GENOMIC DNA]</scope>
    <source>
        <strain evidence="17 24">CBS573</strain>
    </source>
</reference>
<dbReference type="OrthoDB" id="1293114at2759"/>
<keyword evidence="4" id="KW-0964">Secreted</keyword>
<evidence type="ECO:0000256" key="4">
    <source>
        <dbReference type="ARBA" id="ARBA00022525"/>
    </source>
</evidence>
<dbReference type="AlphaFoldDB" id="A0A099P0V1"/>
<evidence type="ECO:0000256" key="11">
    <source>
        <dbReference type="ARBA" id="ARBA00038929"/>
    </source>
</evidence>
<dbReference type="Proteomes" id="UP000029867">
    <property type="component" value="Unassembled WGS sequence"/>
</dbReference>
<keyword evidence="7" id="KW-0325">Glycoprotein</keyword>
<feature type="signal peptide" evidence="15">
    <location>
        <begin position="1"/>
        <end position="21"/>
    </location>
</feature>
<reference evidence="19" key="4">
    <citation type="submission" date="2017-01" db="EMBL/GenBank/DDBJ databases">
        <authorList>
            <person name="Mah S.A."/>
            <person name="Swanson W.J."/>
            <person name="Moy G.W."/>
            <person name="Vacquier V.D."/>
        </authorList>
    </citation>
    <scope>NUCLEOTIDE SEQUENCE [LARGE SCALE GENOMIC DNA]</scope>
    <source>
        <strain evidence="19">129</strain>
    </source>
</reference>
<keyword evidence="3" id="KW-0134">Cell wall</keyword>
<evidence type="ECO:0000256" key="1">
    <source>
        <dbReference type="ARBA" id="ARBA00004191"/>
    </source>
</evidence>
<evidence type="ECO:0000256" key="14">
    <source>
        <dbReference type="RuleBase" id="RU004336"/>
    </source>
</evidence>
<dbReference type="EMBL" id="CP028774">
    <property type="protein sequence ID" value="AWU75429.1"/>
    <property type="molecule type" value="Genomic_DNA"/>
</dbReference>
<gene>
    <name evidence="19" type="ORF">BOH78_2598</name>
    <name evidence="17" type="ORF">C5L36_0B06740</name>
    <name evidence="20" type="ORF">CAS74_003775</name>
    <name evidence="18" type="ORF">JL09_g2390</name>
</gene>
<keyword evidence="8 14" id="KW-0326">Glycosidase</keyword>
<reference evidence="16" key="6">
    <citation type="submission" date="2017-07" db="EMBL/GenBank/DDBJ databases">
        <authorList>
            <person name="Sun Z.S."/>
            <person name="Albrecht U."/>
            <person name="Echele G."/>
            <person name="Lee C.C."/>
        </authorList>
    </citation>
    <scope>NUCLEOTIDE SEQUENCE</scope>
</reference>
<dbReference type="GO" id="GO:0042973">
    <property type="term" value="F:glucan endo-1,3-beta-D-glucosidase activity"/>
    <property type="evidence" value="ECO:0007669"/>
    <property type="project" value="TreeGrafter"/>
</dbReference>
<dbReference type="SMR" id="A0A099P0V1"/>
<evidence type="ECO:0000256" key="5">
    <source>
        <dbReference type="ARBA" id="ARBA00022729"/>
    </source>
</evidence>
<dbReference type="InterPro" id="IPR050732">
    <property type="entry name" value="Beta-glucan_modifiers"/>
</dbReference>
<evidence type="ECO:0000256" key="7">
    <source>
        <dbReference type="ARBA" id="ARBA00023180"/>
    </source>
</evidence>
<dbReference type="InterPro" id="IPR000490">
    <property type="entry name" value="Glyco_hydro_17"/>
</dbReference>
<dbReference type="Proteomes" id="UP000189274">
    <property type="component" value="Unassembled WGS sequence"/>
</dbReference>
<evidence type="ECO:0000256" key="9">
    <source>
        <dbReference type="ARBA" id="ARBA00023316"/>
    </source>
</evidence>
<feature type="chain" id="PRO_5015032249" description="glucan 1,3-beta-glucosidase" evidence="15">
    <location>
        <begin position="22"/>
        <end position="309"/>
    </location>
</feature>
<reference evidence="22" key="3">
    <citation type="journal article" date="2017" name="Genome Announc.">
        <title>Genome sequences of Cyberlindnera fabianii 65, Pichia kudriavzevii 129, and Saccharomyces cerevisiae 131 isolated from fermented masau fruits in Zimbabwe.</title>
        <authorList>
            <person name="van Rijswijck I.M.H."/>
            <person name="Derks M.F.L."/>
            <person name="Abee T."/>
            <person name="de Ridder D."/>
            <person name="Smid E.J."/>
        </authorList>
    </citation>
    <scope>NUCLEOTIDE SEQUENCE [LARGE SCALE GENOMIC DNA]</scope>
    <source>
        <strain evidence="22">129</strain>
    </source>
</reference>
<dbReference type="HOGENOM" id="CLU_028820_2_0_1"/>
<accession>A0A099P0V1</accession>
<dbReference type="eggNOG" id="ENOG502QQE6">
    <property type="taxonomic scope" value="Eukaryota"/>
</dbReference>
<comment type="similarity">
    <text evidence="2 13">Belongs to the glycosyl hydrolase 17 family.</text>
</comment>
<evidence type="ECO:0000313" key="18">
    <source>
        <dbReference type="EMBL" id="KGK38505.1"/>
    </source>
</evidence>
<keyword evidence="6 14" id="KW-0378">Hydrolase</keyword>
<dbReference type="InterPro" id="IPR017853">
    <property type="entry name" value="GH"/>
</dbReference>
<evidence type="ECO:0000313" key="20">
    <source>
        <dbReference type="EMBL" id="OUT21652.1"/>
    </source>
</evidence>
<sequence length="309" mass="33891">MLSSVTLSALALALAAAPAAAIAPLGFNLGVKVNNGDCKYTQDYLEDFDTLKSYSTQVKTYSTSDCNTLQELAPALDQAGFQLTMGVWPTPSDKFELEKEAMKTYLPTISKSSITSVLVGSEAMYRGDLTGEQLASLIKEIKELLADIKDKDGNSYGDVPVGTVDSWNMLVDGMAYPAIQESDVIYANAFSYWQGQTNQNSTFSFFDDIMQALQTVQSVKGSTDIDFYVGETGWPTEGSNYGASVPSVENAKIFWKDGICAMRGWGVNTFVFEAFDESWKPETSGSSVEPHWGVFTDQRQLKYNLDCDF</sequence>
<reference evidence="20 23" key="5">
    <citation type="submission" date="2017-05" db="EMBL/GenBank/DDBJ databases">
        <title>The Genome Sequence of Candida krusei Ckrusei653.</title>
        <authorList>
            <person name="Cuomo C."/>
            <person name="Forche A."/>
            <person name="Young S."/>
            <person name="Abouelleil A."/>
            <person name="Cao P."/>
            <person name="Chapman S."/>
            <person name="Cusick C."/>
            <person name="Shea T."/>
            <person name="Nusbaum C."/>
            <person name="Birren B."/>
        </authorList>
    </citation>
    <scope>NUCLEOTIDE SEQUENCE [LARGE SCALE GENOMIC DNA]</scope>
    <source>
        <strain evidence="20 23">Ckrusei653</strain>
    </source>
</reference>
<dbReference type="GO" id="GO:0009277">
    <property type="term" value="C:fungal-type cell wall"/>
    <property type="evidence" value="ECO:0007669"/>
    <property type="project" value="TreeGrafter"/>
</dbReference>
<evidence type="ECO:0000256" key="13">
    <source>
        <dbReference type="RuleBase" id="RU004335"/>
    </source>
</evidence>
<dbReference type="FunFam" id="3.20.20.80:FF:000105">
    <property type="entry name" value="Glucan 1,3-beta-glucosidase"/>
    <property type="match status" value="1"/>
</dbReference>
<evidence type="ECO:0000256" key="3">
    <source>
        <dbReference type="ARBA" id="ARBA00022512"/>
    </source>
</evidence>
<dbReference type="PANTHER" id="PTHR16631:SF26">
    <property type="entry name" value="GLUCAN 1,3-BETA-GLUCOSIDASE"/>
    <property type="match status" value="1"/>
</dbReference>
<reference evidence="21" key="1">
    <citation type="journal article" date="2014" name="Microb. Cell Fact.">
        <title>Exploiting Issatchenkia orientalis SD108 for succinic acid production.</title>
        <authorList>
            <person name="Xiao H."/>
            <person name="Shao Z."/>
            <person name="Jiang Y."/>
            <person name="Dole S."/>
            <person name="Zhao H."/>
        </authorList>
    </citation>
    <scope>NUCLEOTIDE SEQUENCE [LARGE SCALE GENOMIC DNA]</scope>
    <source>
        <strain evidence="21">SD108</strain>
    </source>
</reference>
<evidence type="ECO:0000256" key="15">
    <source>
        <dbReference type="SAM" id="SignalP"/>
    </source>
</evidence>
<evidence type="ECO:0000256" key="10">
    <source>
        <dbReference type="ARBA" id="ARBA00036824"/>
    </source>
</evidence>
<dbReference type="VEuPathDB" id="FungiDB:C5L36_0B06740"/>
<comment type="subcellular location">
    <subcellularLocation>
        <location evidence="1">Secreted</location>
        <location evidence="1">Cell wall</location>
    </subcellularLocation>
</comment>
<evidence type="ECO:0000256" key="12">
    <source>
        <dbReference type="ARBA" id="ARBA00041761"/>
    </source>
</evidence>
<dbReference type="GO" id="GO:0031505">
    <property type="term" value="P:fungal-type cell wall organization"/>
    <property type="evidence" value="ECO:0007669"/>
    <property type="project" value="UniProtKB-ARBA"/>
</dbReference>
<dbReference type="SUPFAM" id="SSF51445">
    <property type="entry name" value="(Trans)glycosidases"/>
    <property type="match status" value="1"/>
</dbReference>
<evidence type="ECO:0000313" key="17">
    <source>
        <dbReference type="EMBL" id="AWU75429.1"/>
    </source>
</evidence>
<dbReference type="GO" id="GO:0004338">
    <property type="term" value="F:glucan exo-1,3-beta-glucosidase activity"/>
    <property type="evidence" value="ECO:0007669"/>
    <property type="project" value="UniProtKB-EC"/>
</dbReference>
<evidence type="ECO:0000313" key="16">
    <source>
        <dbReference type="EMBL" id="AWT08589.1"/>
    </source>
</evidence>
<evidence type="ECO:0000313" key="24">
    <source>
        <dbReference type="Proteomes" id="UP000249293"/>
    </source>
</evidence>
<dbReference type="STRING" id="4909.A0A099P0V1"/>
<dbReference type="EMBL" id="NHMM01000005">
    <property type="protein sequence ID" value="OUT21652.1"/>
    <property type="molecule type" value="Genomic_DNA"/>
</dbReference>
<dbReference type="GO" id="GO:0009986">
    <property type="term" value="C:cell surface"/>
    <property type="evidence" value="ECO:0007669"/>
    <property type="project" value="TreeGrafter"/>
</dbReference>
<keyword evidence="9" id="KW-0961">Cell wall biogenesis/degradation</keyword>
<dbReference type="Proteomes" id="UP000195871">
    <property type="component" value="Unassembled WGS sequence"/>
</dbReference>
<keyword evidence="5 15" id="KW-0732">Signal</keyword>
<dbReference type="PANTHER" id="PTHR16631">
    <property type="entry name" value="GLUCAN 1,3-BETA-GLUCOSIDASE"/>
    <property type="match status" value="1"/>
</dbReference>
<evidence type="ECO:0000313" key="19">
    <source>
        <dbReference type="EMBL" id="ONH74118.1"/>
    </source>
</evidence>
<evidence type="ECO:0000313" key="21">
    <source>
        <dbReference type="Proteomes" id="UP000029867"/>
    </source>
</evidence>
<evidence type="ECO:0000313" key="22">
    <source>
        <dbReference type="Proteomes" id="UP000189274"/>
    </source>
</evidence>
<dbReference type="Gene3D" id="3.20.20.80">
    <property type="entry name" value="Glycosidases"/>
    <property type="match status" value="1"/>
</dbReference>
<reference evidence="16" key="7">
    <citation type="journal article" date="2018" name="AMB Express">
        <title>Genomic and probiotic characterization of SJP-SNU strain of Pichia kudriavzevii.</title>
        <authorList>
            <person name="Hong S.M."/>
            <person name="Kwon H.J."/>
            <person name="Park S.J."/>
            <person name="Seong W.J."/>
            <person name="Kim I."/>
            <person name="Kim J.H."/>
        </authorList>
    </citation>
    <scope>NUCLEOTIDE SEQUENCE</scope>
</reference>
<dbReference type="EMBL" id="JQFK01000019">
    <property type="protein sequence ID" value="KGK38505.1"/>
    <property type="molecule type" value="Genomic_DNA"/>
</dbReference>
<dbReference type="Pfam" id="PF00332">
    <property type="entry name" value="Glyco_hydro_17"/>
    <property type="match status" value="1"/>
</dbReference>
<organism evidence="18 21">
    <name type="scientific">Pichia kudriavzevii</name>
    <name type="common">Yeast</name>
    <name type="synonym">Issatchenkia orientalis</name>
    <dbReference type="NCBI Taxonomy" id="4909"/>
    <lineage>
        <taxon>Eukaryota</taxon>
        <taxon>Fungi</taxon>
        <taxon>Dikarya</taxon>
        <taxon>Ascomycota</taxon>
        <taxon>Saccharomycotina</taxon>
        <taxon>Pichiomycetes</taxon>
        <taxon>Pichiales</taxon>
        <taxon>Pichiaceae</taxon>
        <taxon>Pichia</taxon>
    </lineage>
</organism>
<keyword evidence="24" id="KW-1185">Reference proteome</keyword>
<proteinExistence type="inferred from homology"/>
<evidence type="ECO:0000313" key="23">
    <source>
        <dbReference type="Proteomes" id="UP000195871"/>
    </source>
</evidence>
<name>A0A099P0V1_PICKU</name>